<feature type="repeat" description="TPR" evidence="1">
    <location>
        <begin position="598"/>
        <end position="631"/>
    </location>
</feature>
<keyword evidence="5" id="KW-1185">Reference proteome</keyword>
<evidence type="ECO:0000256" key="2">
    <source>
        <dbReference type="SAM" id="MobiDB-lite"/>
    </source>
</evidence>
<feature type="repeat" description="TPR" evidence="1">
    <location>
        <begin position="883"/>
        <end position="916"/>
    </location>
</feature>
<dbReference type="Gene3D" id="1.25.40.10">
    <property type="entry name" value="Tetratricopeptide repeat domain"/>
    <property type="match status" value="7"/>
</dbReference>
<feature type="repeat" description="TPR" evidence="1">
    <location>
        <begin position="90"/>
        <end position="123"/>
    </location>
</feature>
<dbReference type="Pfam" id="PF12770">
    <property type="entry name" value="CHAT"/>
    <property type="match status" value="1"/>
</dbReference>
<dbReference type="RefSeq" id="WP_023065966.1">
    <property type="nucleotide sequence ID" value="NZ_AUZM01000017.1"/>
</dbReference>
<dbReference type="PATRIC" id="fig|1348334.3.peg.2157"/>
<evidence type="ECO:0000313" key="4">
    <source>
        <dbReference type="EMBL" id="ERT07810.1"/>
    </source>
</evidence>
<feature type="repeat" description="TPR" evidence="1">
    <location>
        <begin position="638"/>
        <end position="671"/>
    </location>
</feature>
<dbReference type="InterPro" id="IPR019734">
    <property type="entry name" value="TPR_rpt"/>
</dbReference>
<accession>U7QL22</accession>
<gene>
    <name evidence="4" type="ORF">M595_2223</name>
</gene>
<dbReference type="SUPFAM" id="SSF48452">
    <property type="entry name" value="TPR-like"/>
    <property type="match status" value="6"/>
</dbReference>
<feature type="repeat" description="TPR" evidence="1">
    <location>
        <begin position="718"/>
        <end position="751"/>
    </location>
</feature>
<reference evidence="4 5" key="1">
    <citation type="journal article" date="2013" name="Front. Microbiol.">
        <title>Comparative genomic analyses of the cyanobacterium, Lyngbya aestuarii BL J, a powerful hydrogen producer.</title>
        <authorList>
            <person name="Kothari A."/>
            <person name="Vaughn M."/>
            <person name="Garcia-Pichel F."/>
        </authorList>
    </citation>
    <scope>NUCLEOTIDE SEQUENCE [LARGE SCALE GENOMIC DNA]</scope>
    <source>
        <strain evidence="4 5">BL J</strain>
    </source>
</reference>
<dbReference type="PANTHER" id="PTHR10098">
    <property type="entry name" value="RAPSYN-RELATED"/>
    <property type="match status" value="1"/>
</dbReference>
<dbReference type="OrthoDB" id="434769at2"/>
<dbReference type="Pfam" id="PF13176">
    <property type="entry name" value="TPR_7"/>
    <property type="match status" value="1"/>
</dbReference>
<dbReference type="InterPro" id="IPR011990">
    <property type="entry name" value="TPR-like_helical_dom_sf"/>
</dbReference>
<proteinExistence type="predicted"/>
<dbReference type="Pfam" id="PF13181">
    <property type="entry name" value="TPR_8"/>
    <property type="match status" value="3"/>
</dbReference>
<feature type="repeat" description="TPR" evidence="1">
    <location>
        <begin position="381"/>
        <end position="414"/>
    </location>
</feature>
<feature type="domain" description="CHAT" evidence="3">
    <location>
        <begin position="1326"/>
        <end position="1639"/>
    </location>
</feature>
<evidence type="ECO:0000256" key="1">
    <source>
        <dbReference type="PROSITE-ProRule" id="PRU00339"/>
    </source>
</evidence>
<dbReference type="PROSITE" id="PS50005">
    <property type="entry name" value="TPR"/>
    <property type="match status" value="12"/>
</dbReference>
<feature type="repeat" description="TPR" evidence="1">
    <location>
        <begin position="923"/>
        <end position="956"/>
    </location>
</feature>
<feature type="repeat" description="TPR" evidence="1">
    <location>
        <begin position="678"/>
        <end position="711"/>
    </location>
</feature>
<dbReference type="EMBL" id="AUZM01000017">
    <property type="protein sequence ID" value="ERT07810.1"/>
    <property type="molecule type" value="Genomic_DNA"/>
</dbReference>
<dbReference type="Pfam" id="PF13424">
    <property type="entry name" value="TPR_12"/>
    <property type="match status" value="6"/>
</dbReference>
<dbReference type="SMART" id="SM00028">
    <property type="entry name" value="TPR"/>
    <property type="match status" value="20"/>
</dbReference>
<sequence length="1654" mass="190146">MSNGSKVLIRQSIKLSLTLWVYFVLLLETGRAEFSKTNSPSLQQPETQQFLNESEKPSQQQTIPSQLQAIQKLEETLSKSRTLADQSQVASILLKLGKLYQELGATTPALQYYNEALTLYQEIKNPLQEAYILSQIGSVYVAYLGQLDEEQLFAFNHDLLINSRQSKLLLDQSYSDPEKAKELYNQSLAIYQKINNSPNSKIDTFAARQGEATVLNTMALNDYLNNGEEDKVKLLKQSLAIYQEIGDQKGEALVLSNLSELNLIEYRNDQTGWDLFDQAMTIYQAIAKSPNRENFAARQAEANLLNIAAQYWGLDNQQKALEYHYQSLEIYRKIGDLKGEATTLSLIGDYYFSLGDQQKELEFYNQALIIYQKLGDRVKEANILDRLGLIYSQLGDVQQALEYHNQELETLKDISQFYTQLKDPETALIFDYRQPIILFTIGKLYSQIEDDPNEVEAYNQAQTIYQKWEDDEGEAAFLLAIAEYYGKQEKQEQMIEFLNSAVTVYQKTGNRIQEANLLRDRIAGIYFYSLKDWEKGFDTLDKALKIYQKVGDRTEVAKTLNKIGYFYLNVLEDQEKALQFYTKVIPIYQELNDLSQEVYTLRIIGKIYYELGNKQKALEVFNQAVKVYKERGDTEQTVKIIIEIAEDYTKLKDQEKALEFYNQAIPISQQLKDYEKEASILRTIGELYYELENPNQAVETFQQARIAYQKNNYRSGEAWTIYEIGKAYTTLGDLKKALDSYQQALPIYDQETDAPFREERTLDMLIRISRIYAYLGESETALEYCNQSLNNAQNFPQSKIVRRSEMFREIGKLCYQIGNTEKALESFNQYWTIYQKLGLDREVTALMRIGQDYAELGDQKQALYFFDQARKVYQKSGFSEGEIETLSWMGKIYSRAGNDQKALESFNQGLRIAQNIENLSKEASILSEIGDSYSELGDEEKALEFYNKALIIYQKLGNFKQQTDLLNKIGELYQQLGNSEKALEFYQQALTISPDNNSWTQVKISRNIAQVYSQLGNSEKALEFYQQALNYNQRSSSYLYTDIAKVYSDLDQPQKALEFFNKSLELLNNKYPDAEAENRFGIARVERKQSNLDTAFTQIKTAISLIEKTRASKNSLEERLTFFASKQDYYEFYIDLLMELHQQDPSKGYNAQAFNISERSKARNLLELLASANTDIRKGVDPELVIQERSLQQQLDAVERRRVKIYSSENDTLEQKTAIEQERQYLLRKYQQVQTKIREKSPSYADLTQPQPLTLEQIQQQILDDETLLLQYALGEKRSFLWAITKNSMTSYELPSKALIEQAVRDFFRSTIINKSRSPVNLSQDSESLYEMILAPVASQLNHQRLAIVSDGILHYLPFSTLSLPTTSSEKEYLPLVVNHEIVNLPSASTLSILRREAEHRKLASKTIAIVADPVFSSEDERLKTPALNPESWEQYNLNRSARQLDIGVWQRLPGTRIEAEAILALIPESESIHAFDFAANRSTAISSQLSQYKIIHFATHGLLNSVNPELSGIVLSMVDQQGNPQNGFLRLHDIFNLNFSADLVVLSACKTGLGKQVRGEGLVGLTQGFMYAGTPRVLVSLWDVDDQATAEMMSRFYRLMLEKKLSATAALRTAQLEMQTETQWKSPYYWAAFTLQGEWREKIDHPKLSSQKY</sequence>
<feature type="region of interest" description="Disordered" evidence="2">
    <location>
        <begin position="36"/>
        <end position="60"/>
    </location>
</feature>
<feature type="repeat" description="TPR" evidence="1">
    <location>
        <begin position="963"/>
        <end position="996"/>
    </location>
</feature>
<dbReference type="PROSITE" id="PS50293">
    <property type="entry name" value="TPR_REGION"/>
    <property type="match status" value="1"/>
</dbReference>
<protein>
    <submittedName>
        <fullName evidence="4">TPR repeat family protein</fullName>
    </submittedName>
</protein>
<feature type="repeat" description="TPR" evidence="1">
    <location>
        <begin position="1037"/>
        <end position="1070"/>
    </location>
</feature>
<name>U7QL22_9CYAN</name>
<organism evidence="4 5">
    <name type="scientific">Lyngbya aestuarii BL J</name>
    <dbReference type="NCBI Taxonomy" id="1348334"/>
    <lineage>
        <taxon>Bacteria</taxon>
        <taxon>Bacillati</taxon>
        <taxon>Cyanobacteriota</taxon>
        <taxon>Cyanophyceae</taxon>
        <taxon>Oscillatoriophycideae</taxon>
        <taxon>Oscillatoriales</taxon>
        <taxon>Microcoleaceae</taxon>
        <taxon>Lyngbya</taxon>
    </lineage>
</organism>
<feature type="repeat" description="TPR" evidence="1">
    <location>
        <begin position="843"/>
        <end position="876"/>
    </location>
</feature>
<evidence type="ECO:0000313" key="5">
    <source>
        <dbReference type="Proteomes" id="UP000017127"/>
    </source>
</evidence>
<evidence type="ECO:0000259" key="3">
    <source>
        <dbReference type="Pfam" id="PF12770"/>
    </source>
</evidence>
<comment type="caution">
    <text evidence="4">The sequence shown here is derived from an EMBL/GenBank/DDBJ whole genome shotgun (WGS) entry which is preliminary data.</text>
</comment>
<dbReference type="Proteomes" id="UP000017127">
    <property type="component" value="Unassembled WGS sequence"/>
</dbReference>
<dbReference type="InterPro" id="IPR024983">
    <property type="entry name" value="CHAT_dom"/>
</dbReference>
<dbReference type="PANTHER" id="PTHR10098:SF108">
    <property type="entry name" value="TETRATRICOPEPTIDE REPEAT PROTEIN 28"/>
    <property type="match status" value="1"/>
</dbReference>
<feature type="repeat" description="TPR" evidence="1">
    <location>
        <begin position="1002"/>
        <end position="1035"/>
    </location>
</feature>
<keyword evidence="1" id="KW-0802">TPR repeat</keyword>